<dbReference type="Gramene" id="AET3Gv20748000.5">
    <property type="protein sequence ID" value="AET3Gv20748000.5"/>
    <property type="gene ID" value="AET3Gv20748000"/>
</dbReference>
<reference evidence="1" key="5">
    <citation type="journal article" date="2021" name="G3 (Bethesda)">
        <title>Aegilops tauschii genome assembly Aet v5.0 features greater sequence contiguity and improved annotation.</title>
        <authorList>
            <person name="Wang L."/>
            <person name="Zhu T."/>
            <person name="Rodriguez J.C."/>
            <person name="Deal K.R."/>
            <person name="Dubcovsky J."/>
            <person name="McGuire P.E."/>
            <person name="Lux T."/>
            <person name="Spannagl M."/>
            <person name="Mayer K.F.X."/>
            <person name="Baldrich P."/>
            <person name="Meyers B.C."/>
            <person name="Huo N."/>
            <person name="Gu Y.Q."/>
            <person name="Zhou H."/>
            <person name="Devos K.M."/>
            <person name="Bennetzen J.L."/>
            <person name="Unver T."/>
            <person name="Budak H."/>
            <person name="Gulick P.J."/>
            <person name="Galiba G."/>
            <person name="Kalapos B."/>
            <person name="Nelson D.R."/>
            <person name="Li P."/>
            <person name="You F.M."/>
            <person name="Luo M.C."/>
            <person name="Dvorak J."/>
        </authorList>
    </citation>
    <scope>NUCLEOTIDE SEQUENCE [LARGE SCALE GENOMIC DNA]</scope>
    <source>
        <strain evidence="1">cv. AL8/78</strain>
    </source>
</reference>
<reference evidence="2" key="2">
    <citation type="journal article" date="2017" name="Nat. Plants">
        <title>The Aegilops tauschii genome reveals multiple impacts of transposons.</title>
        <authorList>
            <person name="Zhao G."/>
            <person name="Zou C."/>
            <person name="Li K."/>
            <person name="Wang K."/>
            <person name="Li T."/>
            <person name="Gao L."/>
            <person name="Zhang X."/>
            <person name="Wang H."/>
            <person name="Yang Z."/>
            <person name="Liu X."/>
            <person name="Jiang W."/>
            <person name="Mao L."/>
            <person name="Kong X."/>
            <person name="Jiao Y."/>
            <person name="Jia J."/>
        </authorList>
    </citation>
    <scope>NUCLEOTIDE SEQUENCE [LARGE SCALE GENOMIC DNA]</scope>
    <source>
        <strain evidence="2">cv. AL8/78</strain>
    </source>
</reference>
<reference evidence="1" key="4">
    <citation type="submission" date="2019-03" db="UniProtKB">
        <authorList>
            <consortium name="EnsemblPlants"/>
        </authorList>
    </citation>
    <scope>IDENTIFICATION</scope>
</reference>
<evidence type="ECO:0000313" key="1">
    <source>
        <dbReference type="EnsemblPlants" id="AET3Gv20748000.5"/>
    </source>
</evidence>
<evidence type="ECO:0000313" key="2">
    <source>
        <dbReference type="Proteomes" id="UP000015105"/>
    </source>
</evidence>
<dbReference type="Proteomes" id="UP000015105">
    <property type="component" value="Chromosome 3D"/>
</dbReference>
<name>A0A453FQM8_AEGTS</name>
<reference evidence="1" key="3">
    <citation type="journal article" date="2017" name="Nature">
        <title>Genome sequence of the progenitor of the wheat D genome Aegilops tauschii.</title>
        <authorList>
            <person name="Luo M.C."/>
            <person name="Gu Y.Q."/>
            <person name="Puiu D."/>
            <person name="Wang H."/>
            <person name="Twardziok S.O."/>
            <person name="Deal K.R."/>
            <person name="Huo N."/>
            <person name="Zhu T."/>
            <person name="Wang L."/>
            <person name="Wang Y."/>
            <person name="McGuire P.E."/>
            <person name="Liu S."/>
            <person name="Long H."/>
            <person name="Ramasamy R.K."/>
            <person name="Rodriguez J.C."/>
            <person name="Van S.L."/>
            <person name="Yuan L."/>
            <person name="Wang Z."/>
            <person name="Xia Z."/>
            <person name="Xiao L."/>
            <person name="Anderson O.D."/>
            <person name="Ouyang S."/>
            <person name="Liang Y."/>
            <person name="Zimin A.V."/>
            <person name="Pertea G."/>
            <person name="Qi P."/>
            <person name="Bennetzen J.L."/>
            <person name="Dai X."/>
            <person name="Dawson M.W."/>
            <person name="Muller H.G."/>
            <person name="Kugler K."/>
            <person name="Rivarola-Duarte L."/>
            <person name="Spannagl M."/>
            <person name="Mayer K.F.X."/>
            <person name="Lu F.H."/>
            <person name="Bevan M.W."/>
            <person name="Leroy P."/>
            <person name="Li P."/>
            <person name="You F.M."/>
            <person name="Sun Q."/>
            <person name="Liu Z."/>
            <person name="Lyons E."/>
            <person name="Wicker T."/>
            <person name="Salzberg S.L."/>
            <person name="Devos K.M."/>
            <person name="Dvorak J."/>
        </authorList>
    </citation>
    <scope>NUCLEOTIDE SEQUENCE [LARGE SCALE GENOMIC DNA]</scope>
    <source>
        <strain evidence="1">cv. AL8/78</strain>
    </source>
</reference>
<accession>A0A453FQM8</accession>
<reference evidence="2" key="1">
    <citation type="journal article" date="2014" name="Science">
        <title>Ancient hybridizations among the ancestral genomes of bread wheat.</title>
        <authorList>
            <consortium name="International Wheat Genome Sequencing Consortium,"/>
            <person name="Marcussen T."/>
            <person name="Sandve S.R."/>
            <person name="Heier L."/>
            <person name="Spannagl M."/>
            <person name="Pfeifer M."/>
            <person name="Jakobsen K.S."/>
            <person name="Wulff B.B."/>
            <person name="Steuernagel B."/>
            <person name="Mayer K.F."/>
            <person name="Olsen O.A."/>
        </authorList>
    </citation>
    <scope>NUCLEOTIDE SEQUENCE [LARGE SCALE GENOMIC DNA]</scope>
    <source>
        <strain evidence="2">cv. AL8/78</strain>
    </source>
</reference>
<keyword evidence="2" id="KW-1185">Reference proteome</keyword>
<organism evidence="1 2">
    <name type="scientific">Aegilops tauschii subsp. strangulata</name>
    <name type="common">Goatgrass</name>
    <dbReference type="NCBI Taxonomy" id="200361"/>
    <lineage>
        <taxon>Eukaryota</taxon>
        <taxon>Viridiplantae</taxon>
        <taxon>Streptophyta</taxon>
        <taxon>Embryophyta</taxon>
        <taxon>Tracheophyta</taxon>
        <taxon>Spermatophyta</taxon>
        <taxon>Magnoliopsida</taxon>
        <taxon>Liliopsida</taxon>
        <taxon>Poales</taxon>
        <taxon>Poaceae</taxon>
        <taxon>BOP clade</taxon>
        <taxon>Pooideae</taxon>
        <taxon>Triticodae</taxon>
        <taxon>Triticeae</taxon>
        <taxon>Triticinae</taxon>
        <taxon>Aegilops</taxon>
    </lineage>
</organism>
<sequence>GMQHLIAGKDAHATVHKIFSSVVEKSSVSVPHDVTARNYVRRLTTNQPQLAFPKYACR</sequence>
<dbReference type="AlphaFoldDB" id="A0A453FQM8"/>
<dbReference type="EnsemblPlants" id="AET3Gv20748000.5">
    <property type="protein sequence ID" value="AET3Gv20748000.5"/>
    <property type="gene ID" value="AET3Gv20748000"/>
</dbReference>
<protein>
    <submittedName>
        <fullName evidence="1">Uncharacterized protein</fullName>
    </submittedName>
</protein>
<proteinExistence type="predicted"/>